<name>A0A833VZ30_PHYIN</name>
<organism evidence="2 3">
    <name type="scientific">Phytophthora infestans</name>
    <name type="common">Potato late blight agent</name>
    <name type="synonym">Botrytis infestans</name>
    <dbReference type="NCBI Taxonomy" id="4787"/>
    <lineage>
        <taxon>Eukaryota</taxon>
        <taxon>Sar</taxon>
        <taxon>Stramenopiles</taxon>
        <taxon>Oomycota</taxon>
        <taxon>Peronosporomycetes</taxon>
        <taxon>Peronosporales</taxon>
        <taxon>Peronosporaceae</taxon>
        <taxon>Phytophthora</taxon>
    </lineage>
</organism>
<accession>A0A833VZ30</accession>
<dbReference type="EMBL" id="WSZM01000334">
    <property type="protein sequence ID" value="KAF4034924.1"/>
    <property type="molecule type" value="Genomic_DNA"/>
</dbReference>
<proteinExistence type="predicted"/>
<evidence type="ECO:0000313" key="2">
    <source>
        <dbReference type="EMBL" id="KAF4034924.1"/>
    </source>
</evidence>
<dbReference type="AlphaFoldDB" id="A0A833VZ30"/>
<feature type="compositionally biased region" description="Polar residues" evidence="1">
    <location>
        <begin position="111"/>
        <end position="122"/>
    </location>
</feature>
<keyword evidence="3" id="KW-1185">Reference proteome</keyword>
<protein>
    <submittedName>
        <fullName evidence="2">Uncharacterized protein</fullName>
    </submittedName>
</protein>
<feature type="compositionally biased region" description="Polar residues" evidence="1">
    <location>
        <begin position="44"/>
        <end position="78"/>
    </location>
</feature>
<gene>
    <name evidence="2" type="ORF">GN244_ATG13036</name>
</gene>
<sequence>MKTTPPRAACRIHSTCWSRSNDFWVMSPTRFLCAKVLAQTQHLPPTHANAQNQTIRKQPQSHARTHPNQTIHIQNNPLKPSIDSPNVDADGAPRQRRCRLPALVDVLATKSPLTQPNRTSQKPFERSKMKTTPPRAARRIVA</sequence>
<comment type="caution">
    <text evidence="2">The sequence shown here is derived from an EMBL/GenBank/DDBJ whole genome shotgun (WGS) entry which is preliminary data.</text>
</comment>
<dbReference type="Proteomes" id="UP000602510">
    <property type="component" value="Unassembled WGS sequence"/>
</dbReference>
<evidence type="ECO:0000313" key="3">
    <source>
        <dbReference type="Proteomes" id="UP000602510"/>
    </source>
</evidence>
<feature type="region of interest" description="Disordered" evidence="1">
    <location>
        <begin position="44"/>
        <end position="142"/>
    </location>
</feature>
<evidence type="ECO:0000256" key="1">
    <source>
        <dbReference type="SAM" id="MobiDB-lite"/>
    </source>
</evidence>
<reference evidence="2" key="1">
    <citation type="submission" date="2020-04" db="EMBL/GenBank/DDBJ databases">
        <title>Hybrid Assembly of Korean Phytophthora infestans isolates.</title>
        <authorList>
            <person name="Prokchorchik M."/>
            <person name="Lee Y."/>
            <person name="Seo J."/>
            <person name="Cho J.-H."/>
            <person name="Park Y.-E."/>
            <person name="Jang D.-C."/>
            <person name="Im J.-S."/>
            <person name="Choi J.-G."/>
            <person name="Park H.-J."/>
            <person name="Lee G.-B."/>
            <person name="Lee Y.-G."/>
            <person name="Hong S.-Y."/>
            <person name="Cho K."/>
            <person name="Sohn K.H."/>
        </authorList>
    </citation>
    <scope>NUCLEOTIDE SEQUENCE</scope>
    <source>
        <strain evidence="2">KR_1_A1</strain>
    </source>
</reference>